<gene>
    <name evidence="2" type="ORF">OKIOD_LOCUS17245</name>
</gene>
<evidence type="ECO:0000313" key="3">
    <source>
        <dbReference type="Proteomes" id="UP001158576"/>
    </source>
</evidence>
<comment type="caution">
    <text evidence="2">The sequence shown here is derived from an EMBL/GenBank/DDBJ whole genome shotgun (WGS) entry which is preliminary data.</text>
</comment>
<name>A0ABN7T9D1_OIKDI</name>
<protein>
    <submittedName>
        <fullName evidence="2">Oidioi.mRNA.OKI2018_I69.chrUn_7.g17242.t1.c ds</fullName>
    </submittedName>
</protein>
<sequence length="319" mass="36181">MEIPAESIEKIVGDMDKMFTSSLSGYKEIKEEFAKSQIVLPEICANMNSFKNVAQCGQSFVEDVYASGIKTLINVFGESYSVEESLNNLNANFDQLIEELGDKNLFAGIPSSLIKIDDIIWESAEESVQITDALLEEWSGRYSSAARKLFDICRENDEEIPKYLLAKCGRKLMKDLKINQKTSLIIDFLKFSFDEFDDDRNGKLDFEKFEKIFANFIATAGSTMIKIFDRNEDGIIDKAETNKILKELGKLSVFQGDYLSGSYSNFYLHPTADLISSFLVSTKQTISKSEMTNMTAKVMTRLASDYYDLQVSDWEARNK</sequence>
<dbReference type="InterPro" id="IPR011992">
    <property type="entry name" value="EF-hand-dom_pair"/>
</dbReference>
<feature type="domain" description="EF-hand" evidence="1">
    <location>
        <begin position="224"/>
        <end position="251"/>
    </location>
</feature>
<proteinExistence type="predicted"/>
<reference evidence="2 3" key="1">
    <citation type="submission" date="2021-04" db="EMBL/GenBank/DDBJ databases">
        <authorList>
            <person name="Bliznina A."/>
        </authorList>
    </citation>
    <scope>NUCLEOTIDE SEQUENCE [LARGE SCALE GENOMIC DNA]</scope>
</reference>
<dbReference type="Proteomes" id="UP001158576">
    <property type="component" value="Unassembled WGS sequence"/>
</dbReference>
<keyword evidence="3" id="KW-1185">Reference proteome</keyword>
<dbReference type="PROSITE" id="PS50222">
    <property type="entry name" value="EF_HAND_2"/>
    <property type="match status" value="2"/>
</dbReference>
<dbReference type="EMBL" id="CAJRAX010000011">
    <property type="protein sequence ID" value="CAG5114427.1"/>
    <property type="molecule type" value="Genomic_DNA"/>
</dbReference>
<evidence type="ECO:0000259" key="1">
    <source>
        <dbReference type="PROSITE" id="PS50222"/>
    </source>
</evidence>
<evidence type="ECO:0000313" key="2">
    <source>
        <dbReference type="EMBL" id="CAG5114427.1"/>
    </source>
</evidence>
<feature type="domain" description="EF-hand" evidence="1">
    <location>
        <begin position="184"/>
        <end position="219"/>
    </location>
</feature>
<organism evidence="2 3">
    <name type="scientific">Oikopleura dioica</name>
    <name type="common">Tunicate</name>
    <dbReference type="NCBI Taxonomy" id="34765"/>
    <lineage>
        <taxon>Eukaryota</taxon>
        <taxon>Metazoa</taxon>
        <taxon>Chordata</taxon>
        <taxon>Tunicata</taxon>
        <taxon>Appendicularia</taxon>
        <taxon>Copelata</taxon>
        <taxon>Oikopleuridae</taxon>
        <taxon>Oikopleura</taxon>
    </lineage>
</organism>
<dbReference type="Gene3D" id="1.10.238.10">
    <property type="entry name" value="EF-hand"/>
    <property type="match status" value="1"/>
</dbReference>
<accession>A0ABN7T9D1</accession>
<dbReference type="InterPro" id="IPR002048">
    <property type="entry name" value="EF_hand_dom"/>
</dbReference>
<dbReference type="SUPFAM" id="SSF47473">
    <property type="entry name" value="EF-hand"/>
    <property type="match status" value="1"/>
</dbReference>